<organism evidence="2 3">
    <name type="scientific">Nocardia vinacea</name>
    <dbReference type="NCBI Taxonomy" id="96468"/>
    <lineage>
        <taxon>Bacteria</taxon>
        <taxon>Bacillati</taxon>
        <taxon>Actinomycetota</taxon>
        <taxon>Actinomycetes</taxon>
        <taxon>Mycobacteriales</taxon>
        <taxon>Nocardiaceae</taxon>
        <taxon>Nocardia</taxon>
    </lineage>
</organism>
<gene>
    <name evidence="2" type="ORF">OG563_42165</name>
</gene>
<dbReference type="RefSeq" id="WP_329409042.1">
    <property type="nucleotide sequence ID" value="NZ_CP109441.1"/>
</dbReference>
<proteinExistence type="predicted"/>
<name>A0ABZ1YQV3_9NOCA</name>
<dbReference type="EMBL" id="CP109441">
    <property type="protein sequence ID" value="WUV45629.1"/>
    <property type="molecule type" value="Genomic_DNA"/>
</dbReference>
<feature type="transmembrane region" description="Helical" evidence="1">
    <location>
        <begin position="103"/>
        <end position="122"/>
    </location>
</feature>
<evidence type="ECO:0000256" key="1">
    <source>
        <dbReference type="SAM" id="Phobius"/>
    </source>
</evidence>
<keyword evidence="1" id="KW-1133">Transmembrane helix</keyword>
<dbReference type="Proteomes" id="UP001432062">
    <property type="component" value="Chromosome"/>
</dbReference>
<accession>A0ABZ1YQV3</accession>
<evidence type="ECO:0000313" key="2">
    <source>
        <dbReference type="EMBL" id="WUV45629.1"/>
    </source>
</evidence>
<evidence type="ECO:0000313" key="3">
    <source>
        <dbReference type="Proteomes" id="UP001432062"/>
    </source>
</evidence>
<reference evidence="2" key="1">
    <citation type="submission" date="2022-10" db="EMBL/GenBank/DDBJ databases">
        <title>The complete genomes of actinobacterial strains from the NBC collection.</title>
        <authorList>
            <person name="Joergensen T.S."/>
            <person name="Alvarez Arevalo M."/>
            <person name="Sterndorff E.B."/>
            <person name="Faurdal D."/>
            <person name="Vuksanovic O."/>
            <person name="Mourched A.-S."/>
            <person name="Charusanti P."/>
            <person name="Shaw S."/>
            <person name="Blin K."/>
            <person name="Weber T."/>
        </authorList>
    </citation>
    <scope>NUCLEOTIDE SEQUENCE</scope>
    <source>
        <strain evidence="2">NBC_01482</strain>
    </source>
</reference>
<keyword evidence="1" id="KW-0472">Membrane</keyword>
<protein>
    <submittedName>
        <fullName evidence="2">Uncharacterized protein</fullName>
    </submittedName>
</protein>
<keyword evidence="1" id="KW-0812">Transmembrane</keyword>
<sequence length="123" mass="13122">MGSPVTSRSLWSAICSVPFRPLIGGSQRVSRRHEGFVDLEDSQFTSVPGNVARSAASFAICEFGCTALDISSHTEGTEKVMTCSDLGKTVREVMKSRGATLRMTLRALVFTLAAVAIVVVAAR</sequence>
<keyword evidence="3" id="KW-1185">Reference proteome</keyword>